<feature type="domain" description="Siroheme decarboxylase AsnC-like ligand binding" evidence="8">
    <location>
        <begin position="66"/>
        <end position="133"/>
    </location>
</feature>
<dbReference type="InterPro" id="IPR040523">
    <property type="entry name" value="AsnC_trans_reg2"/>
</dbReference>
<proteinExistence type="inferred from homology"/>
<dbReference type="PANTHER" id="PTHR43413:SF1">
    <property type="entry name" value="SIROHEME DECARBOXYLASE NIRL SUBUNIT"/>
    <property type="match status" value="1"/>
</dbReference>
<dbReference type="GO" id="GO:0016829">
    <property type="term" value="F:lyase activity"/>
    <property type="evidence" value="ECO:0007669"/>
    <property type="project" value="UniProtKB-KW"/>
</dbReference>
<evidence type="ECO:0000313" key="11">
    <source>
        <dbReference type="Proteomes" id="UP000028643"/>
    </source>
</evidence>
<evidence type="ECO:0000256" key="2">
    <source>
        <dbReference type="ARBA" id="ARBA00023444"/>
    </source>
</evidence>
<comment type="catalytic activity">
    <reaction evidence="7">
        <text>siroheme + 2 H(+) = 12,18-didecarboxysiroheme + 2 CO2</text>
        <dbReference type="Rhea" id="RHEA:19093"/>
        <dbReference type="ChEBI" id="CHEBI:15378"/>
        <dbReference type="ChEBI" id="CHEBI:16526"/>
        <dbReference type="ChEBI" id="CHEBI:60052"/>
        <dbReference type="ChEBI" id="CHEBI:140497"/>
        <dbReference type="EC" id="4.1.1.111"/>
    </reaction>
</comment>
<sequence length="154" mass="17404">MNLDPLSRQLIDRFQHGMPLCPEPYREMAQVLGCSEPQVIACLQRLELAGALSRVGPVFEHRRAGASTLAAFAVPAERLQQIAERVSQYPEVNHNYAREHFYNLWFVLTGPDRQHIERVLDALEQDTGLTPLDLPMLTAYRIDLGFALGEPHEA</sequence>
<evidence type="ECO:0000256" key="5">
    <source>
        <dbReference type="ARBA" id="ARBA00023471"/>
    </source>
</evidence>
<dbReference type="PANTHER" id="PTHR43413">
    <property type="entry name" value="TRANSCRIPTIONAL REGULATOR, ASNC FAMILY"/>
    <property type="match status" value="1"/>
</dbReference>
<dbReference type="Gene3D" id="1.10.10.10">
    <property type="entry name" value="Winged helix-like DNA-binding domain superfamily/Winged helix DNA-binding domain"/>
    <property type="match status" value="1"/>
</dbReference>
<evidence type="ECO:0000256" key="7">
    <source>
        <dbReference type="ARBA" id="ARBA00048470"/>
    </source>
</evidence>
<dbReference type="Gene3D" id="3.30.70.3460">
    <property type="match status" value="1"/>
</dbReference>
<organism evidence="10 11">
    <name type="scientific">Pseudomonas syringae</name>
    <dbReference type="NCBI Taxonomy" id="317"/>
    <lineage>
        <taxon>Bacteria</taxon>
        <taxon>Pseudomonadati</taxon>
        <taxon>Pseudomonadota</taxon>
        <taxon>Gammaproteobacteria</taxon>
        <taxon>Pseudomonadales</taxon>
        <taxon>Pseudomonadaceae</taxon>
        <taxon>Pseudomonas</taxon>
    </lineage>
</organism>
<dbReference type="Pfam" id="PF22451">
    <property type="entry name" value="NirdL-like_HTH"/>
    <property type="match status" value="1"/>
</dbReference>
<dbReference type="RefSeq" id="WP_020292670.1">
    <property type="nucleotide sequence ID" value="NZ_JPQT01000010.1"/>
</dbReference>
<comment type="caution">
    <text evidence="10">The sequence shown here is derived from an EMBL/GenBank/DDBJ whole genome shotgun (WGS) entry which is preliminary data.</text>
</comment>
<comment type="similarity">
    <text evidence="3">Belongs to the Ahb/Nir family.</text>
</comment>
<feature type="domain" description="Siroheme decarboxylase NirL-like HTH" evidence="9">
    <location>
        <begin position="8"/>
        <end position="50"/>
    </location>
</feature>
<dbReference type="InterPro" id="IPR050684">
    <property type="entry name" value="HTH-Siroheme_Decarb"/>
</dbReference>
<evidence type="ECO:0000256" key="6">
    <source>
        <dbReference type="ARBA" id="ARBA00045291"/>
    </source>
</evidence>
<evidence type="ECO:0000256" key="3">
    <source>
        <dbReference type="ARBA" id="ARBA00023457"/>
    </source>
</evidence>
<comment type="subunit">
    <text evidence="4">Probably forms a complex composed of NirD, NirL, NirG and NirH. All proteins are required for the total conversion of siroheme to didecarboxysiroheme.</text>
</comment>
<reference evidence="10 11" key="1">
    <citation type="submission" date="2014-07" db="EMBL/GenBank/DDBJ databases">
        <title>Draft Genome Sequences of Environmental Pseudomonas syringae strains.</title>
        <authorList>
            <person name="Baltrus D.A."/>
            <person name="Berge O."/>
            <person name="Morris C."/>
        </authorList>
    </citation>
    <scope>NUCLEOTIDE SEQUENCE [LARGE SCALE GENOMIC DNA]</scope>
    <source>
        <strain evidence="10 11">CEB003</strain>
    </source>
</reference>
<dbReference type="EMBL" id="JPQT01000010">
    <property type="protein sequence ID" value="KFE56313.1"/>
    <property type="molecule type" value="Genomic_DNA"/>
</dbReference>
<dbReference type="AlphaFoldDB" id="A0A085VLK0"/>
<dbReference type="EC" id="4.1.1.111" evidence="5"/>
<evidence type="ECO:0000259" key="8">
    <source>
        <dbReference type="Pfam" id="PF17805"/>
    </source>
</evidence>
<comment type="function">
    <text evidence="6">Involved in heme d1 biosynthesis. Catalyzes the decarboxylation of siroheme into didecarboxysiroheme.</text>
</comment>
<dbReference type="PATRIC" id="fig|317.174.peg.63"/>
<evidence type="ECO:0000259" key="9">
    <source>
        <dbReference type="Pfam" id="PF22451"/>
    </source>
</evidence>
<keyword evidence="1" id="KW-0456">Lyase</keyword>
<evidence type="ECO:0000256" key="4">
    <source>
        <dbReference type="ARBA" id="ARBA00023465"/>
    </source>
</evidence>
<evidence type="ECO:0000313" key="10">
    <source>
        <dbReference type="EMBL" id="KFE56313.1"/>
    </source>
</evidence>
<evidence type="ECO:0000256" key="1">
    <source>
        <dbReference type="ARBA" id="ARBA00023239"/>
    </source>
</evidence>
<comment type="pathway">
    <text evidence="2">Porphyrin-containing compound metabolism.</text>
</comment>
<dbReference type="InterPro" id="IPR053953">
    <property type="entry name" value="NirdL-like_HTH"/>
</dbReference>
<protein>
    <recommendedName>
        <fullName evidence="5">siroheme decarboxylase</fullName>
        <ecNumber evidence="5">4.1.1.111</ecNumber>
    </recommendedName>
</protein>
<gene>
    <name evidence="10" type="ORF">IV02_00290</name>
</gene>
<name>A0A085VLK0_PSESX</name>
<dbReference type="InterPro" id="IPR036388">
    <property type="entry name" value="WH-like_DNA-bd_sf"/>
</dbReference>
<dbReference type="Proteomes" id="UP000028643">
    <property type="component" value="Unassembled WGS sequence"/>
</dbReference>
<dbReference type="Pfam" id="PF17805">
    <property type="entry name" value="AsnC_trans_reg2"/>
    <property type="match status" value="1"/>
</dbReference>
<accession>A0A085VLK0</accession>